<dbReference type="Pfam" id="PF13041">
    <property type="entry name" value="PPR_2"/>
    <property type="match status" value="3"/>
</dbReference>
<sequence length="525" mass="59540">MIGTLVRLPPNRMSLCSQKKNKKKNSEIKTWKQRRLESQQKRNALCFPKPKSTPLLIHRRPPPQTRLEALERVVTDLEASVEKGIRIDPEIYASLLETCYRLQAIRPGIQLHRLIPTSLLHRNVGISSKLLRLYASCGYVDEAHELFDQMAKRETSAFPWNSLISGYVQLGLYDDAIALYFQMVEEGVEPDLFTFPRVLKVCAGIGSVRVGEEVHRHLVRAGFATDGFVLNALVDMYSKCGDIVKARKIFDKMPHRDPISWNSMLTAYVHHGLEVGAMMIFRQMILEGCEPDSVSISTILTGVSSLGIGVQIHGWIIRRELEWNLSIANSLMVMYSSHGRLQMARWIFNLMPERDIVSWNSIISAHCKSREALAFFEQMEEAGVEPDKITFVSILSACAYLGLVKDGERVFALMYEKYKIKPIMEHYGCMVNLYGRAGLIKKAYSIIVGRVGSEAAAPTLWGALLYACYFHGDAVIGEIAANRLFDLEPDNEHNFVLLMGIYENAGRLEDMERVRMMLVDRGLDY</sequence>
<dbReference type="SUPFAM" id="SSF48452">
    <property type="entry name" value="TPR-like"/>
    <property type="match status" value="1"/>
</dbReference>
<organism evidence="3 4">
    <name type="scientific">Sphenostylis stenocarpa</name>
    <dbReference type="NCBI Taxonomy" id="92480"/>
    <lineage>
        <taxon>Eukaryota</taxon>
        <taxon>Viridiplantae</taxon>
        <taxon>Streptophyta</taxon>
        <taxon>Embryophyta</taxon>
        <taxon>Tracheophyta</taxon>
        <taxon>Spermatophyta</taxon>
        <taxon>Magnoliopsida</taxon>
        <taxon>eudicotyledons</taxon>
        <taxon>Gunneridae</taxon>
        <taxon>Pentapetalae</taxon>
        <taxon>rosids</taxon>
        <taxon>fabids</taxon>
        <taxon>Fabales</taxon>
        <taxon>Fabaceae</taxon>
        <taxon>Papilionoideae</taxon>
        <taxon>50 kb inversion clade</taxon>
        <taxon>NPAAA clade</taxon>
        <taxon>indigoferoid/millettioid clade</taxon>
        <taxon>Phaseoleae</taxon>
        <taxon>Sphenostylis</taxon>
    </lineage>
</organism>
<feature type="repeat" description="PPR" evidence="2">
    <location>
        <begin position="226"/>
        <end position="256"/>
    </location>
</feature>
<dbReference type="Pfam" id="PF01535">
    <property type="entry name" value="PPR"/>
    <property type="match status" value="3"/>
</dbReference>
<evidence type="ECO:0000313" key="3">
    <source>
        <dbReference type="EMBL" id="CAJ1934333.1"/>
    </source>
</evidence>
<accession>A0AA86RYR7</accession>
<dbReference type="InterPro" id="IPR046848">
    <property type="entry name" value="E_motif"/>
</dbReference>
<dbReference type="AlphaFoldDB" id="A0AA86RYR7"/>
<dbReference type="PROSITE" id="PS51375">
    <property type="entry name" value="PPR"/>
    <property type="match status" value="4"/>
</dbReference>
<dbReference type="InterPro" id="IPR011990">
    <property type="entry name" value="TPR-like_helical_dom_sf"/>
</dbReference>
<evidence type="ECO:0000256" key="1">
    <source>
        <dbReference type="ARBA" id="ARBA00022737"/>
    </source>
</evidence>
<dbReference type="InterPro" id="IPR002885">
    <property type="entry name" value="PPR_rpt"/>
</dbReference>
<dbReference type="Gramene" id="rna-AYBTSS11_LOCUS6854">
    <property type="protein sequence ID" value="CAJ1934333.1"/>
    <property type="gene ID" value="gene-AYBTSS11_LOCUS6854"/>
</dbReference>
<protein>
    <recommendedName>
        <fullName evidence="5">Pentatricopeptide repeat-containing protein</fullName>
    </recommendedName>
</protein>
<gene>
    <name evidence="3" type="ORF">AYBTSS11_LOCUS6854</name>
</gene>
<dbReference type="PANTHER" id="PTHR47926:SF515">
    <property type="entry name" value="UMP-CMP KINASE"/>
    <property type="match status" value="1"/>
</dbReference>
<keyword evidence="4" id="KW-1185">Reference proteome</keyword>
<dbReference type="InterPro" id="IPR046960">
    <property type="entry name" value="PPR_At4g14850-like_plant"/>
</dbReference>
<dbReference type="EMBL" id="OY731399">
    <property type="protein sequence ID" value="CAJ1934333.1"/>
    <property type="molecule type" value="Genomic_DNA"/>
</dbReference>
<dbReference type="GO" id="GO:0009451">
    <property type="term" value="P:RNA modification"/>
    <property type="evidence" value="ECO:0007669"/>
    <property type="project" value="InterPro"/>
</dbReference>
<feature type="repeat" description="PPR" evidence="2">
    <location>
        <begin position="156"/>
        <end position="190"/>
    </location>
</feature>
<evidence type="ECO:0000313" key="4">
    <source>
        <dbReference type="Proteomes" id="UP001189624"/>
    </source>
</evidence>
<evidence type="ECO:0008006" key="5">
    <source>
        <dbReference type="Google" id="ProtNLM"/>
    </source>
</evidence>
<name>A0AA86RYR7_9FABA</name>
<feature type="repeat" description="PPR" evidence="2">
    <location>
        <begin position="257"/>
        <end position="291"/>
    </location>
</feature>
<dbReference type="FunFam" id="1.25.40.10:FF:000285">
    <property type="entry name" value="Pentatricopeptide repeat-containing protein, chloroplastic"/>
    <property type="match status" value="1"/>
</dbReference>
<feature type="repeat" description="PPR" evidence="2">
    <location>
        <begin position="324"/>
        <end position="358"/>
    </location>
</feature>
<dbReference type="FunFam" id="1.25.40.10:FF:000158">
    <property type="entry name" value="pentatricopeptide repeat-containing protein At2g33680"/>
    <property type="match status" value="1"/>
</dbReference>
<proteinExistence type="predicted"/>
<dbReference type="GO" id="GO:0099402">
    <property type="term" value="P:plant organ development"/>
    <property type="evidence" value="ECO:0007669"/>
    <property type="project" value="UniProtKB-ARBA"/>
</dbReference>
<dbReference type="FunFam" id="1.25.40.10:FF:000729">
    <property type="entry name" value="Pentatricopeptide repeat-containing protein At4g25270, chloroplastic"/>
    <property type="match status" value="1"/>
</dbReference>
<reference evidence="3" key="1">
    <citation type="submission" date="2023-10" db="EMBL/GenBank/DDBJ databases">
        <authorList>
            <person name="Domelevo Entfellner J.-B."/>
        </authorList>
    </citation>
    <scope>NUCLEOTIDE SEQUENCE</scope>
</reference>
<dbReference type="Pfam" id="PF20431">
    <property type="entry name" value="E_motif"/>
    <property type="match status" value="1"/>
</dbReference>
<dbReference type="PANTHER" id="PTHR47926">
    <property type="entry name" value="PENTATRICOPEPTIDE REPEAT-CONTAINING PROTEIN"/>
    <property type="match status" value="1"/>
</dbReference>
<dbReference type="GO" id="GO:0003723">
    <property type="term" value="F:RNA binding"/>
    <property type="evidence" value="ECO:0007669"/>
    <property type="project" value="InterPro"/>
</dbReference>
<dbReference type="Gene3D" id="1.25.40.10">
    <property type="entry name" value="Tetratricopeptide repeat domain"/>
    <property type="match status" value="3"/>
</dbReference>
<evidence type="ECO:0000256" key="2">
    <source>
        <dbReference type="PROSITE-ProRule" id="PRU00708"/>
    </source>
</evidence>
<dbReference type="NCBIfam" id="TIGR00756">
    <property type="entry name" value="PPR"/>
    <property type="match status" value="4"/>
</dbReference>
<dbReference type="Proteomes" id="UP001189624">
    <property type="component" value="Chromosome 2"/>
</dbReference>
<keyword evidence="1" id="KW-0677">Repeat</keyword>